<dbReference type="EMBL" id="JAKMYX010000190">
    <property type="protein sequence ID" value="MDH5924308.1"/>
    <property type="molecule type" value="Genomic_DNA"/>
</dbReference>
<feature type="transmembrane region" description="Helical" evidence="1">
    <location>
        <begin position="12"/>
        <end position="31"/>
    </location>
</feature>
<keyword evidence="1" id="KW-0472">Membrane</keyword>
<gene>
    <name evidence="2" type="ORF">L8R85_25250</name>
    <name evidence="3" type="ORF">Q8W38_21390</name>
</gene>
<dbReference type="Proteomes" id="UP001177883">
    <property type="component" value="Unassembled WGS sequence"/>
</dbReference>
<dbReference type="RefSeq" id="WP_017082128.1">
    <property type="nucleotide sequence ID" value="NZ_CAWMQX010000012.1"/>
</dbReference>
<evidence type="ECO:0000256" key="1">
    <source>
        <dbReference type="SAM" id="Phobius"/>
    </source>
</evidence>
<evidence type="ECO:0000313" key="2">
    <source>
        <dbReference type="EMBL" id="MDH5924308.1"/>
    </source>
</evidence>
<sequence>MRGEIMVRVFRILHNFIVSVLIFSLSLSFYASANNLTLGISGQIKDRCEINFFSGNIMNFTEHRDVQSLPFNMYCNRPLGITINSKYGGLKYQHQGVDIIESYNLSLQIDEIRLYESRHSSQLTSPVMINSSGVIPFAQHGSLRVALENSLRFAGYYQDVIEIEVYPSIHSVTK</sequence>
<reference evidence="2" key="1">
    <citation type="submission" date="2022-01" db="EMBL/GenBank/DDBJ databases">
        <title>Vibrio aestuarianus Clade A and Clade B isolates are associated with Pacific oyster (Crassostrea gigas) disease outbreaks across Ireland.</title>
        <authorList>
            <person name="Coyle N."/>
            <person name="O'Toole C."/>
            <person name="Thomas J.C.L."/>
            <person name="Ryder D."/>
            <person name="Cheslett D."/>
            <person name="Feist S."/>
            <person name="Bean T."/>
            <person name="Joseph A."/>
            <person name="Waina A."/>
            <person name="Feil E."/>
            <person name="Verner-Jeffreys D.W."/>
        </authorList>
    </citation>
    <scope>NUCLEOTIDE SEQUENCE</scope>
    <source>
        <strain evidence="2">S/17/14 A</strain>
    </source>
</reference>
<evidence type="ECO:0000313" key="4">
    <source>
        <dbReference type="Proteomes" id="UP001159663"/>
    </source>
</evidence>
<protein>
    <submittedName>
        <fullName evidence="2">Uncharacterized protein</fullName>
    </submittedName>
</protein>
<organism evidence="2 4">
    <name type="scientific">Vibrio splendidus</name>
    <dbReference type="NCBI Taxonomy" id="29497"/>
    <lineage>
        <taxon>Bacteria</taxon>
        <taxon>Pseudomonadati</taxon>
        <taxon>Pseudomonadota</taxon>
        <taxon>Gammaproteobacteria</taxon>
        <taxon>Vibrionales</taxon>
        <taxon>Vibrionaceae</taxon>
        <taxon>Vibrio</taxon>
    </lineage>
</organism>
<name>A0AA43G2A6_VIBSP</name>
<dbReference type="Proteomes" id="UP001159663">
    <property type="component" value="Unassembled WGS sequence"/>
</dbReference>
<keyword evidence="1" id="KW-0812">Transmembrane</keyword>
<reference evidence="3" key="2">
    <citation type="submission" date="2023-07" db="EMBL/GenBank/DDBJ databases">
        <title>Genome content predicts the carbon catabolic preferences of heterotrophic bacteria.</title>
        <authorList>
            <person name="Gralka M."/>
        </authorList>
    </citation>
    <scope>NUCLEOTIDE SEQUENCE</scope>
    <source>
        <strain evidence="3">6E03</strain>
    </source>
</reference>
<evidence type="ECO:0000313" key="3">
    <source>
        <dbReference type="EMBL" id="MDP2491911.1"/>
    </source>
</evidence>
<proteinExistence type="predicted"/>
<keyword evidence="1" id="KW-1133">Transmembrane helix</keyword>
<dbReference type="EMBL" id="JAUYVK010000031">
    <property type="protein sequence ID" value="MDP2491911.1"/>
    <property type="molecule type" value="Genomic_DNA"/>
</dbReference>
<comment type="caution">
    <text evidence="2">The sequence shown here is derived from an EMBL/GenBank/DDBJ whole genome shotgun (WGS) entry which is preliminary data.</text>
</comment>
<accession>A0AA43G2A6</accession>
<dbReference type="AlphaFoldDB" id="A0AA43G2A6"/>